<feature type="region of interest" description="Disordered" evidence="1">
    <location>
        <begin position="71"/>
        <end position="98"/>
    </location>
</feature>
<accession>A0A3N6N521</accession>
<dbReference type="Proteomes" id="UP000269154">
    <property type="component" value="Unassembled WGS sequence"/>
</dbReference>
<sequence>MQEVGKDTWQRAKAIWEKLSPKIESKEAAKEAVEDFAKEGNDKDAEAAFRRQLKKILDADEILGKQVKKLMEENNPTSTNVNVEQTGNFNQTAGDNAK</sequence>
<name>A0A3N6N521_9CYAN</name>
<evidence type="ECO:0000256" key="1">
    <source>
        <dbReference type="SAM" id="MobiDB-lite"/>
    </source>
</evidence>
<keyword evidence="3" id="KW-1185">Reference proteome</keyword>
<dbReference type="EMBL" id="RCBY01000131">
    <property type="protein sequence ID" value="RQH34794.1"/>
    <property type="molecule type" value="Genomic_DNA"/>
</dbReference>
<gene>
    <name evidence="2" type="ORF">D5R40_20560</name>
</gene>
<feature type="compositionally biased region" description="Polar residues" evidence="1">
    <location>
        <begin position="74"/>
        <end position="98"/>
    </location>
</feature>
<reference evidence="2 3" key="1">
    <citation type="journal article" date="2018" name="ACS Chem. Biol.">
        <title>Ketoreductase domain dysfunction expands chemodiversity: malyngamide biosynthesis in the cyanobacterium Okeania hirsuta.</title>
        <authorList>
            <person name="Moss N.A."/>
            <person name="Leao T."/>
            <person name="Rankin M."/>
            <person name="McCullough T.M."/>
            <person name="Qu P."/>
            <person name="Korobeynikov A."/>
            <person name="Smith J.L."/>
            <person name="Gerwick L."/>
            <person name="Gerwick W.H."/>
        </authorList>
    </citation>
    <scope>NUCLEOTIDE SEQUENCE [LARGE SCALE GENOMIC DNA]</scope>
    <source>
        <strain evidence="2 3">PAB10Feb10-1</strain>
    </source>
</reference>
<proteinExistence type="predicted"/>
<evidence type="ECO:0000313" key="3">
    <source>
        <dbReference type="Proteomes" id="UP000269154"/>
    </source>
</evidence>
<comment type="caution">
    <text evidence="2">The sequence shown here is derived from an EMBL/GenBank/DDBJ whole genome shotgun (WGS) entry which is preliminary data.</text>
</comment>
<dbReference type="AlphaFoldDB" id="A0A3N6N521"/>
<protein>
    <submittedName>
        <fullName evidence="2">Uncharacterized protein</fullName>
    </submittedName>
</protein>
<evidence type="ECO:0000313" key="2">
    <source>
        <dbReference type="EMBL" id="RQH34794.1"/>
    </source>
</evidence>
<dbReference type="RefSeq" id="WP_124147162.1">
    <property type="nucleotide sequence ID" value="NZ_CAWOKI010000237.1"/>
</dbReference>
<dbReference type="OrthoDB" id="487163at2"/>
<organism evidence="2 3">
    <name type="scientific">Okeania hirsuta</name>
    <dbReference type="NCBI Taxonomy" id="1458930"/>
    <lineage>
        <taxon>Bacteria</taxon>
        <taxon>Bacillati</taxon>
        <taxon>Cyanobacteriota</taxon>
        <taxon>Cyanophyceae</taxon>
        <taxon>Oscillatoriophycideae</taxon>
        <taxon>Oscillatoriales</taxon>
        <taxon>Microcoleaceae</taxon>
        <taxon>Okeania</taxon>
    </lineage>
</organism>